<evidence type="ECO:0000313" key="5">
    <source>
        <dbReference type="Proteomes" id="UP001500767"/>
    </source>
</evidence>
<gene>
    <name evidence="4" type="ORF">GCM10022197_09960</name>
</gene>
<feature type="domain" description="FHA" evidence="3">
    <location>
        <begin position="179"/>
        <end position="231"/>
    </location>
</feature>
<dbReference type="InterPro" id="IPR008984">
    <property type="entry name" value="SMAD_FHA_dom_sf"/>
</dbReference>
<name>A0ABP6WUX8_9ACTN</name>
<dbReference type="Pfam" id="PF00498">
    <property type="entry name" value="FHA"/>
    <property type="match status" value="1"/>
</dbReference>
<dbReference type="PROSITE" id="PS50006">
    <property type="entry name" value="FHA_DOMAIN"/>
    <property type="match status" value="1"/>
</dbReference>
<organism evidence="4 5">
    <name type="scientific">Microlunatus spumicola</name>
    <dbReference type="NCBI Taxonomy" id="81499"/>
    <lineage>
        <taxon>Bacteria</taxon>
        <taxon>Bacillati</taxon>
        <taxon>Actinomycetota</taxon>
        <taxon>Actinomycetes</taxon>
        <taxon>Propionibacteriales</taxon>
        <taxon>Propionibacteriaceae</taxon>
        <taxon>Microlunatus</taxon>
    </lineage>
</organism>
<proteinExistence type="predicted"/>
<dbReference type="EMBL" id="BAAAYR010000001">
    <property type="protein sequence ID" value="GAA3556778.1"/>
    <property type="molecule type" value="Genomic_DNA"/>
</dbReference>
<evidence type="ECO:0000256" key="2">
    <source>
        <dbReference type="SAM" id="MobiDB-lite"/>
    </source>
</evidence>
<reference evidence="5" key="1">
    <citation type="journal article" date="2019" name="Int. J. Syst. Evol. Microbiol.">
        <title>The Global Catalogue of Microorganisms (GCM) 10K type strain sequencing project: providing services to taxonomists for standard genome sequencing and annotation.</title>
        <authorList>
            <consortium name="The Broad Institute Genomics Platform"/>
            <consortium name="The Broad Institute Genome Sequencing Center for Infectious Disease"/>
            <person name="Wu L."/>
            <person name="Ma J."/>
        </authorList>
    </citation>
    <scope>NUCLEOTIDE SEQUENCE [LARGE SCALE GENOMIC DNA]</scope>
    <source>
        <strain evidence="5">JCM 16540</strain>
    </source>
</reference>
<comment type="caution">
    <text evidence="4">The sequence shown here is derived from an EMBL/GenBank/DDBJ whole genome shotgun (WGS) entry which is preliminary data.</text>
</comment>
<keyword evidence="5" id="KW-1185">Reference proteome</keyword>
<dbReference type="InterPro" id="IPR000253">
    <property type="entry name" value="FHA_dom"/>
</dbReference>
<dbReference type="Gene3D" id="2.60.200.20">
    <property type="match status" value="1"/>
</dbReference>
<evidence type="ECO:0000313" key="4">
    <source>
        <dbReference type="EMBL" id="GAA3556778.1"/>
    </source>
</evidence>
<dbReference type="SUPFAM" id="SSF49879">
    <property type="entry name" value="SMAD/FHA domain"/>
    <property type="match status" value="1"/>
</dbReference>
<dbReference type="CDD" id="cd00060">
    <property type="entry name" value="FHA"/>
    <property type="match status" value="1"/>
</dbReference>
<dbReference type="Proteomes" id="UP001500767">
    <property type="component" value="Unassembled WGS sequence"/>
</dbReference>
<keyword evidence="1" id="KW-0597">Phosphoprotein</keyword>
<protein>
    <recommendedName>
        <fullName evidence="3">FHA domain-containing protein</fullName>
    </recommendedName>
</protein>
<dbReference type="RefSeq" id="WP_204911965.1">
    <property type="nucleotide sequence ID" value="NZ_BAAAYR010000001.1"/>
</dbReference>
<evidence type="ECO:0000259" key="3">
    <source>
        <dbReference type="PROSITE" id="PS50006"/>
    </source>
</evidence>
<dbReference type="SMART" id="SM00240">
    <property type="entry name" value="FHA"/>
    <property type="match status" value="1"/>
</dbReference>
<accession>A0ABP6WUX8</accession>
<feature type="region of interest" description="Disordered" evidence="2">
    <location>
        <begin position="87"/>
        <end position="135"/>
    </location>
</feature>
<evidence type="ECO:0000256" key="1">
    <source>
        <dbReference type="ARBA" id="ARBA00022553"/>
    </source>
</evidence>
<sequence length="274" mass="27772">MNRCPNGHYTSAADYCDICGAPLEAAAGAAAQADPQAGGATATAAGDAVPAPAAALDPCPACGTPHGPDALFCEGCGYDFTTGTMPRPLDPPVGLDPAPPPGSAPDVSVVTGHADAPGDVAAPEEEDASGLPDVPVAPPAARWVVELWVDPAWHTASQSPDPLPSSGPPRTVVLTSRSALVGRPSASRNIHPDVDCAEDTGVSRRHAQLTTDGTRFWVEDLESANGTFVGGSGGALPKDPLAVGVKHELGADDRVYVGAWTRLVVRPATEDEQG</sequence>